<keyword evidence="6" id="KW-0282">Flagellum</keyword>
<evidence type="ECO:0000313" key="7">
    <source>
        <dbReference type="Proteomes" id="UP000268973"/>
    </source>
</evidence>
<comment type="caution">
    <text evidence="6">The sequence shown here is derived from an EMBL/GenBank/DDBJ whole genome shotgun (WGS) entry which is preliminary data.</text>
</comment>
<dbReference type="Proteomes" id="UP000268973">
    <property type="component" value="Unassembled WGS sequence"/>
</dbReference>
<name>A0A3S0MIA9_9VIBR</name>
<evidence type="ECO:0000313" key="6">
    <source>
        <dbReference type="EMBL" id="RTZ15433.1"/>
    </source>
</evidence>
<evidence type="ECO:0000256" key="1">
    <source>
        <dbReference type="ARBA" id="ARBA00004514"/>
    </source>
</evidence>
<accession>A0A3S0MIA9</accession>
<evidence type="ECO:0000256" key="3">
    <source>
        <dbReference type="ARBA" id="ARBA00022795"/>
    </source>
</evidence>
<sequence>MPWDKDFEANLALLVDLDHKICETLSAPEINAEEVVQFVDTREQILQKLLAAIAEYPQLQQTRQWQDTVKQTQAVVELMQNKTDELGMALQKFRHGKRSVQQYQKFL</sequence>
<evidence type="ECO:0000256" key="4">
    <source>
        <dbReference type="ARBA" id="ARBA00023186"/>
    </source>
</evidence>
<organism evidence="6 7">
    <name type="scientific">Vibrio aquaticus</name>
    <dbReference type="NCBI Taxonomy" id="2496559"/>
    <lineage>
        <taxon>Bacteria</taxon>
        <taxon>Pseudomonadati</taxon>
        <taxon>Pseudomonadota</taxon>
        <taxon>Gammaproteobacteria</taxon>
        <taxon>Vibrionales</taxon>
        <taxon>Vibrionaceae</taxon>
        <taxon>Vibrio</taxon>
    </lineage>
</organism>
<keyword evidence="6" id="KW-0966">Cell projection</keyword>
<keyword evidence="2" id="KW-0963">Cytoplasm</keyword>
<reference evidence="6 7" key="1">
    <citation type="submission" date="2018-12" db="EMBL/GenBank/DDBJ databases">
        <title>Vibrio sp. isolated from China Sea.</title>
        <authorList>
            <person name="Li Y."/>
        </authorList>
    </citation>
    <scope>NUCLEOTIDE SEQUENCE [LARGE SCALE GENOMIC DNA]</scope>
    <source>
        <strain evidence="6 7">BEI207</strain>
    </source>
</reference>
<dbReference type="Pfam" id="PF05400">
    <property type="entry name" value="FliT"/>
    <property type="match status" value="1"/>
</dbReference>
<keyword evidence="4" id="KW-0143">Chaperone</keyword>
<gene>
    <name evidence="6" type="ORF">EJ063_13330</name>
</gene>
<proteinExistence type="predicted"/>
<protein>
    <recommendedName>
        <fullName evidence="5">Flagellar protein FliT</fullName>
    </recommendedName>
</protein>
<dbReference type="EMBL" id="RXZH01000005">
    <property type="protein sequence ID" value="RTZ15433.1"/>
    <property type="molecule type" value="Genomic_DNA"/>
</dbReference>
<keyword evidence="6" id="KW-0969">Cilium</keyword>
<evidence type="ECO:0000256" key="5">
    <source>
        <dbReference type="ARBA" id="ARBA00093797"/>
    </source>
</evidence>
<keyword evidence="7" id="KW-1185">Reference proteome</keyword>
<dbReference type="OrthoDB" id="5905433at2"/>
<comment type="subcellular location">
    <subcellularLocation>
        <location evidence="1">Cytoplasm</location>
        <location evidence="1">Cytosol</location>
    </subcellularLocation>
</comment>
<dbReference type="RefSeq" id="WP_126574768.1">
    <property type="nucleotide sequence ID" value="NZ_RXZH01000005.1"/>
</dbReference>
<dbReference type="InterPro" id="IPR008622">
    <property type="entry name" value="FliT"/>
</dbReference>
<dbReference type="AlphaFoldDB" id="A0A3S0MIA9"/>
<keyword evidence="3" id="KW-1005">Bacterial flagellum biogenesis</keyword>
<evidence type="ECO:0000256" key="2">
    <source>
        <dbReference type="ARBA" id="ARBA00022490"/>
    </source>
</evidence>